<comment type="caution">
    <text evidence="1">The sequence shown here is derived from an EMBL/GenBank/DDBJ whole genome shotgun (WGS) entry which is preliminary data.</text>
</comment>
<reference evidence="1 2" key="1">
    <citation type="submission" date="2021-06" db="EMBL/GenBank/DDBJ databases">
        <authorList>
            <person name="Sun Q."/>
            <person name="Li D."/>
        </authorList>
    </citation>
    <scope>NUCLEOTIDE SEQUENCE [LARGE SCALE GENOMIC DNA]</scope>
    <source>
        <strain evidence="1 2">MSJ-4</strain>
    </source>
</reference>
<sequence>MSIFNEICPKELATLSTIVALNLSTDNSADDNNVLGNFLVAVGSIILTIAAQQQNLSALQDTKKPD</sequence>
<name>A0ABS6EXN6_9CLOT</name>
<keyword evidence="2" id="KW-1185">Reference proteome</keyword>
<dbReference type="EMBL" id="JAHLQL010000001">
    <property type="protein sequence ID" value="MBU5590989.1"/>
    <property type="molecule type" value="Genomic_DNA"/>
</dbReference>
<evidence type="ECO:0000313" key="1">
    <source>
        <dbReference type="EMBL" id="MBU5590989.1"/>
    </source>
</evidence>
<protein>
    <submittedName>
        <fullName evidence="1">Uncharacterized protein</fullName>
    </submittedName>
</protein>
<dbReference type="RefSeq" id="WP_032121895.1">
    <property type="nucleotide sequence ID" value="NZ_JAHLQL010000001.1"/>
</dbReference>
<accession>A0ABS6EXN6</accession>
<gene>
    <name evidence="1" type="ORF">KQI89_04370</name>
</gene>
<evidence type="ECO:0000313" key="2">
    <source>
        <dbReference type="Proteomes" id="UP000736583"/>
    </source>
</evidence>
<organism evidence="1 2">
    <name type="scientific">Clostridium simiarum</name>
    <dbReference type="NCBI Taxonomy" id="2841506"/>
    <lineage>
        <taxon>Bacteria</taxon>
        <taxon>Bacillati</taxon>
        <taxon>Bacillota</taxon>
        <taxon>Clostridia</taxon>
        <taxon>Eubacteriales</taxon>
        <taxon>Clostridiaceae</taxon>
        <taxon>Clostridium</taxon>
    </lineage>
</organism>
<dbReference type="Proteomes" id="UP000736583">
    <property type="component" value="Unassembled WGS sequence"/>
</dbReference>
<proteinExistence type="predicted"/>